<dbReference type="Pfam" id="PF16259">
    <property type="entry name" value="DUF4913"/>
    <property type="match status" value="1"/>
</dbReference>
<accession>A0ABU2GY51</accession>
<keyword evidence="3" id="KW-1185">Reference proteome</keyword>
<feature type="compositionally biased region" description="Acidic residues" evidence="1">
    <location>
        <begin position="1"/>
        <end position="32"/>
    </location>
</feature>
<dbReference type="InterPro" id="IPR032584">
    <property type="entry name" value="DUF4913"/>
</dbReference>
<gene>
    <name evidence="2" type="ORF">RD149_21830</name>
</gene>
<feature type="region of interest" description="Disordered" evidence="1">
    <location>
        <begin position="1"/>
        <end position="33"/>
    </location>
</feature>
<evidence type="ECO:0000313" key="2">
    <source>
        <dbReference type="EMBL" id="MDS1116388.1"/>
    </source>
</evidence>
<evidence type="ECO:0000313" key="3">
    <source>
        <dbReference type="Proteomes" id="UP001265083"/>
    </source>
</evidence>
<dbReference type="Proteomes" id="UP001265083">
    <property type="component" value="Unassembled WGS sequence"/>
</dbReference>
<name>A0ABU2GY51_9ACTN</name>
<protein>
    <submittedName>
        <fullName evidence="2">DUF4913 domain-containing protein</fullName>
    </submittedName>
</protein>
<proteinExistence type="predicted"/>
<reference evidence="2 3" key="1">
    <citation type="submission" date="2023-08" db="EMBL/GenBank/DDBJ databases">
        <title>Bioegradation of LLDPE and BLDPE plastic by marine bacteria from coast plastic debris.</title>
        <authorList>
            <person name="Rong Z."/>
        </authorList>
    </citation>
    <scope>NUCLEOTIDE SEQUENCE [LARGE SCALE GENOMIC DNA]</scope>
    <source>
        <strain evidence="2 3">Z-2</strain>
    </source>
</reference>
<evidence type="ECO:0000256" key="1">
    <source>
        <dbReference type="SAM" id="MobiDB-lite"/>
    </source>
</evidence>
<dbReference type="EMBL" id="JAVLUS010000024">
    <property type="protein sequence ID" value="MDS1116388.1"/>
    <property type="molecule type" value="Genomic_DNA"/>
</dbReference>
<sequence>MTDDLFLDEELDDAADDYDDSSGEGDAEEAAPEPEFTSVYEFVETHLVFLYARKLAHKQDRRWCPRWFEHPEAVSRLEALWRAYESLRLDPGTGMSVWWRDHADHHMPALFATDGPFEGCSVDRGHNTDLAATALPTDEMDDLNLRVAMSTLAPETVS</sequence>
<dbReference type="RefSeq" id="WP_310952186.1">
    <property type="nucleotide sequence ID" value="NZ_JAVLUS010000024.1"/>
</dbReference>
<organism evidence="2 3">
    <name type="scientific">Gordonia westfalica</name>
    <dbReference type="NCBI Taxonomy" id="158898"/>
    <lineage>
        <taxon>Bacteria</taxon>
        <taxon>Bacillati</taxon>
        <taxon>Actinomycetota</taxon>
        <taxon>Actinomycetes</taxon>
        <taxon>Mycobacteriales</taxon>
        <taxon>Gordoniaceae</taxon>
        <taxon>Gordonia</taxon>
    </lineage>
</organism>
<comment type="caution">
    <text evidence="2">The sequence shown here is derived from an EMBL/GenBank/DDBJ whole genome shotgun (WGS) entry which is preliminary data.</text>
</comment>